<protein>
    <submittedName>
        <fullName evidence="4">Ankyrin repeat domain-containing protein</fullName>
    </submittedName>
</protein>
<dbReference type="SMART" id="SM00248">
    <property type="entry name" value="ANK"/>
    <property type="match status" value="4"/>
</dbReference>
<organism evidence="4 5">
    <name type="scientific">Paraconexibacter antarcticus</name>
    <dbReference type="NCBI Taxonomy" id="2949664"/>
    <lineage>
        <taxon>Bacteria</taxon>
        <taxon>Bacillati</taxon>
        <taxon>Actinomycetota</taxon>
        <taxon>Thermoleophilia</taxon>
        <taxon>Solirubrobacterales</taxon>
        <taxon>Paraconexibacteraceae</taxon>
        <taxon>Paraconexibacter</taxon>
    </lineage>
</organism>
<dbReference type="Pfam" id="PF13857">
    <property type="entry name" value="Ank_5"/>
    <property type="match status" value="1"/>
</dbReference>
<reference evidence="4 5" key="1">
    <citation type="submission" date="2022-06" db="EMBL/GenBank/DDBJ databases">
        <title>Paraconexibacter antarcticus.</title>
        <authorList>
            <person name="Kim C.S."/>
        </authorList>
    </citation>
    <scope>NUCLEOTIDE SEQUENCE [LARGE SCALE GENOMIC DNA]</scope>
    <source>
        <strain evidence="4 5">02-257</strain>
    </source>
</reference>
<dbReference type="InterPro" id="IPR002110">
    <property type="entry name" value="Ankyrin_rpt"/>
</dbReference>
<evidence type="ECO:0000256" key="1">
    <source>
        <dbReference type="ARBA" id="ARBA00022737"/>
    </source>
</evidence>
<dbReference type="RefSeq" id="WP_254570633.1">
    <property type="nucleotide sequence ID" value="NZ_CP098502.1"/>
</dbReference>
<accession>A0ABY5DSX1</accession>
<keyword evidence="2 3" id="KW-0040">ANK repeat</keyword>
<evidence type="ECO:0000313" key="4">
    <source>
        <dbReference type="EMBL" id="UTI63917.1"/>
    </source>
</evidence>
<proteinExistence type="predicted"/>
<dbReference type="Gene3D" id="1.25.40.20">
    <property type="entry name" value="Ankyrin repeat-containing domain"/>
    <property type="match status" value="2"/>
</dbReference>
<dbReference type="PROSITE" id="PS50297">
    <property type="entry name" value="ANK_REP_REGION"/>
    <property type="match status" value="1"/>
</dbReference>
<dbReference type="Proteomes" id="UP001056035">
    <property type="component" value="Chromosome"/>
</dbReference>
<feature type="repeat" description="ANK" evidence="3">
    <location>
        <begin position="257"/>
        <end position="289"/>
    </location>
</feature>
<sequence>MTWCLPAQADFAALDEVVAQQETADLDEARRLVGARFGFASWDALRDQVDRRLMLNARDLEGARARIAVDAEWATRDMTGWCDHCLGAAPLNYMAMLRFDAPRLGLSGPLEGTGEMAKLLLDAGAPVNGNPGESETPLMTAASYGDADVAKVLIAAGADVDALASPDAGGVRSGSALLHAAVFGMTDVLDAVVSAGAKVRSLVEAAAAGDLTGWPIAAADAEERLRALIMAADHQRFAVIDALLEAGAPIDGIDPAWGRQALCVAAEHGRPASVRHLLERGADPAATDGEGRTPVDLCQGELRYLPGPHHDEVLALLTAALEAP</sequence>
<gene>
    <name evidence="4" type="ORF">NBH00_21560</name>
</gene>
<dbReference type="PANTHER" id="PTHR24198:SF165">
    <property type="entry name" value="ANKYRIN REPEAT-CONTAINING PROTEIN-RELATED"/>
    <property type="match status" value="1"/>
</dbReference>
<feature type="repeat" description="ANK" evidence="3">
    <location>
        <begin position="133"/>
        <end position="165"/>
    </location>
</feature>
<evidence type="ECO:0000313" key="5">
    <source>
        <dbReference type="Proteomes" id="UP001056035"/>
    </source>
</evidence>
<dbReference type="Pfam" id="PF12796">
    <property type="entry name" value="Ank_2"/>
    <property type="match status" value="1"/>
</dbReference>
<dbReference type="PANTHER" id="PTHR24198">
    <property type="entry name" value="ANKYRIN REPEAT AND PROTEIN KINASE DOMAIN-CONTAINING PROTEIN"/>
    <property type="match status" value="1"/>
</dbReference>
<keyword evidence="5" id="KW-1185">Reference proteome</keyword>
<name>A0ABY5DSX1_9ACTN</name>
<dbReference type="EMBL" id="CP098502">
    <property type="protein sequence ID" value="UTI63917.1"/>
    <property type="molecule type" value="Genomic_DNA"/>
</dbReference>
<evidence type="ECO:0000256" key="2">
    <source>
        <dbReference type="ARBA" id="ARBA00023043"/>
    </source>
</evidence>
<keyword evidence="1" id="KW-0677">Repeat</keyword>
<evidence type="ECO:0000256" key="3">
    <source>
        <dbReference type="PROSITE-ProRule" id="PRU00023"/>
    </source>
</evidence>
<dbReference type="SUPFAM" id="SSF48403">
    <property type="entry name" value="Ankyrin repeat"/>
    <property type="match status" value="1"/>
</dbReference>
<dbReference type="PROSITE" id="PS50088">
    <property type="entry name" value="ANK_REPEAT"/>
    <property type="match status" value="2"/>
</dbReference>
<dbReference type="InterPro" id="IPR036770">
    <property type="entry name" value="Ankyrin_rpt-contain_sf"/>
</dbReference>